<dbReference type="PANTHER" id="PTHR45872">
    <property type="entry name" value="RHO GUANINE NUCLEOTIDE EXCHANGE FACTOR 2, ISOFORM D"/>
    <property type="match status" value="1"/>
</dbReference>
<dbReference type="PANTHER" id="PTHR45872:SF2">
    <property type="entry name" value="RHO GUANINE NUCLEOTIDE EXCHANGE FACTOR 2, ISOFORM D"/>
    <property type="match status" value="1"/>
</dbReference>
<reference evidence="2" key="1">
    <citation type="submission" date="2016-11" db="UniProtKB">
        <authorList>
            <consortium name="WormBaseParasite"/>
        </authorList>
    </citation>
    <scope>IDENTIFICATION</scope>
</reference>
<dbReference type="GO" id="GO:0001664">
    <property type="term" value="F:G protein-coupled receptor binding"/>
    <property type="evidence" value="ECO:0007669"/>
    <property type="project" value="TreeGrafter"/>
</dbReference>
<keyword evidence="1" id="KW-1185">Reference proteome</keyword>
<proteinExistence type="predicted"/>
<dbReference type="GO" id="GO:0007186">
    <property type="term" value="P:G protein-coupled receptor signaling pathway"/>
    <property type="evidence" value="ECO:0007669"/>
    <property type="project" value="TreeGrafter"/>
</dbReference>
<dbReference type="WBParaSite" id="MhA1_Contig586.frz3.gene3">
    <property type="protein sequence ID" value="MhA1_Contig586.frz3.gene3"/>
    <property type="gene ID" value="MhA1_Contig586.frz3.gene3"/>
</dbReference>
<accession>A0A1I8BT26</accession>
<dbReference type="GO" id="GO:0005085">
    <property type="term" value="F:guanyl-nucleotide exchange factor activity"/>
    <property type="evidence" value="ECO:0007669"/>
    <property type="project" value="TreeGrafter"/>
</dbReference>
<name>A0A1I8BT26_MELHA</name>
<evidence type="ECO:0000313" key="2">
    <source>
        <dbReference type="WBParaSite" id="MhA1_Contig586.frz3.gene3"/>
    </source>
</evidence>
<dbReference type="GO" id="GO:0005737">
    <property type="term" value="C:cytoplasm"/>
    <property type="evidence" value="ECO:0007669"/>
    <property type="project" value="TreeGrafter"/>
</dbReference>
<evidence type="ECO:0000313" key="1">
    <source>
        <dbReference type="Proteomes" id="UP000095281"/>
    </source>
</evidence>
<dbReference type="Proteomes" id="UP000095281">
    <property type="component" value="Unplaced"/>
</dbReference>
<organism evidence="1 2">
    <name type="scientific">Meloidogyne hapla</name>
    <name type="common">Root-knot nematode worm</name>
    <dbReference type="NCBI Taxonomy" id="6305"/>
    <lineage>
        <taxon>Eukaryota</taxon>
        <taxon>Metazoa</taxon>
        <taxon>Ecdysozoa</taxon>
        <taxon>Nematoda</taxon>
        <taxon>Chromadorea</taxon>
        <taxon>Rhabditida</taxon>
        <taxon>Tylenchina</taxon>
        <taxon>Tylenchomorpha</taxon>
        <taxon>Tylenchoidea</taxon>
        <taxon>Meloidogynidae</taxon>
        <taxon>Meloidogyninae</taxon>
        <taxon>Meloidogyne</taxon>
    </lineage>
</organism>
<protein>
    <submittedName>
        <fullName evidence="2">Uncharacterized protein</fullName>
    </submittedName>
</protein>
<dbReference type="AlphaFoldDB" id="A0A1I8BT26"/>
<sequence length="197" mass="21439">MVANESLKIERSYTSLRRKSHNLIIPLSPIPIHRSKSHLNVADLSNGPLSFIGEAANQIKRGAKGAGSLGAADSADEQRPITSQLAVPSASSLKSSSSSAQELSQAFHDFPHIIRGEAVASSSTGTSSEEEARKMVELVERTAVADGDSDLEVETEVPSLESLVGWEVLKHLKPKEKKRQEVINGKFRIFVENFVYF</sequence>